<dbReference type="EMBL" id="JBHSTP010000001">
    <property type="protein sequence ID" value="MFC6355974.1"/>
    <property type="molecule type" value="Genomic_DNA"/>
</dbReference>
<feature type="region of interest" description="Disordered" evidence="1">
    <location>
        <begin position="1"/>
        <end position="37"/>
    </location>
</feature>
<accession>A0ABW1VGY4</accession>
<organism evidence="2 3">
    <name type="scientific">Luethyella okanaganae</name>
    <dbReference type="NCBI Taxonomy" id="69372"/>
    <lineage>
        <taxon>Bacteria</taxon>
        <taxon>Bacillati</taxon>
        <taxon>Actinomycetota</taxon>
        <taxon>Actinomycetes</taxon>
        <taxon>Micrococcales</taxon>
        <taxon>Microbacteriaceae</taxon>
        <taxon>Luethyella</taxon>
    </lineage>
</organism>
<evidence type="ECO:0000313" key="3">
    <source>
        <dbReference type="Proteomes" id="UP001596306"/>
    </source>
</evidence>
<dbReference type="Proteomes" id="UP001596306">
    <property type="component" value="Unassembled WGS sequence"/>
</dbReference>
<reference evidence="3" key="1">
    <citation type="journal article" date="2019" name="Int. J. Syst. Evol. Microbiol.">
        <title>The Global Catalogue of Microorganisms (GCM) 10K type strain sequencing project: providing services to taxonomists for standard genome sequencing and annotation.</title>
        <authorList>
            <consortium name="The Broad Institute Genomics Platform"/>
            <consortium name="The Broad Institute Genome Sequencing Center for Infectious Disease"/>
            <person name="Wu L."/>
            <person name="Ma J."/>
        </authorList>
    </citation>
    <scope>NUCLEOTIDE SEQUENCE [LARGE SCALE GENOMIC DNA]</scope>
    <source>
        <strain evidence="3">CCUG 43304</strain>
    </source>
</reference>
<comment type="caution">
    <text evidence="2">The sequence shown here is derived from an EMBL/GenBank/DDBJ whole genome shotgun (WGS) entry which is preliminary data.</text>
</comment>
<name>A0ABW1VGY4_9MICO</name>
<feature type="compositionally biased region" description="Basic and acidic residues" evidence="1">
    <location>
        <begin position="1"/>
        <end position="17"/>
    </location>
</feature>
<protein>
    <submittedName>
        <fullName evidence="2">Uncharacterized protein</fullName>
    </submittedName>
</protein>
<evidence type="ECO:0000256" key="1">
    <source>
        <dbReference type="SAM" id="MobiDB-lite"/>
    </source>
</evidence>
<dbReference type="RefSeq" id="WP_386729554.1">
    <property type="nucleotide sequence ID" value="NZ_JBHSTP010000001.1"/>
</dbReference>
<feature type="compositionally biased region" description="Acidic residues" evidence="1">
    <location>
        <begin position="21"/>
        <end position="37"/>
    </location>
</feature>
<sequence length="81" mass="8934">MSFEKVGRSDAPQRDDPTASEPDEVAPDEVAPDEVALDDALLPRLRVIEEQPLDQRAAAYAHLHDELRDRLEGGDSPRSQG</sequence>
<keyword evidence="3" id="KW-1185">Reference proteome</keyword>
<gene>
    <name evidence="2" type="ORF">ACFQB0_07635</name>
</gene>
<proteinExistence type="predicted"/>
<evidence type="ECO:0000313" key="2">
    <source>
        <dbReference type="EMBL" id="MFC6355974.1"/>
    </source>
</evidence>